<feature type="non-terminal residue" evidence="1">
    <location>
        <position position="145"/>
    </location>
</feature>
<accession>A0A1B6MMF6</accession>
<sequence length="145" mass="16200">ANVKTASIVPSSSITTGWPKASIVADTHSSQWHTEVLTSNRRRVNSDDTDDTWDSDTCTNSIYNGDDIDNSISRPKKFIQKSKRIIKNTTNFANQGLKNMPALFNRGENNSESKNSSPVTIEKPKINIVKADLVYTTNKQVQHMM</sequence>
<reference evidence="1" key="1">
    <citation type="submission" date="2015-11" db="EMBL/GenBank/DDBJ databases">
        <title>De novo transcriptome assembly of four potential Pierce s Disease insect vectors from Arizona vineyards.</title>
        <authorList>
            <person name="Tassone E.E."/>
        </authorList>
    </citation>
    <scope>NUCLEOTIDE SEQUENCE</scope>
</reference>
<dbReference type="AlphaFoldDB" id="A0A1B6MMF6"/>
<gene>
    <name evidence="1" type="ORF">g.51284</name>
</gene>
<name>A0A1B6MMF6_9HEMI</name>
<proteinExistence type="predicted"/>
<protein>
    <submittedName>
        <fullName evidence="1">Uncharacterized protein</fullName>
    </submittedName>
</protein>
<feature type="non-terminal residue" evidence="1">
    <location>
        <position position="1"/>
    </location>
</feature>
<organism evidence="1">
    <name type="scientific">Graphocephala atropunctata</name>
    <dbReference type="NCBI Taxonomy" id="36148"/>
    <lineage>
        <taxon>Eukaryota</taxon>
        <taxon>Metazoa</taxon>
        <taxon>Ecdysozoa</taxon>
        <taxon>Arthropoda</taxon>
        <taxon>Hexapoda</taxon>
        <taxon>Insecta</taxon>
        <taxon>Pterygota</taxon>
        <taxon>Neoptera</taxon>
        <taxon>Paraneoptera</taxon>
        <taxon>Hemiptera</taxon>
        <taxon>Auchenorrhyncha</taxon>
        <taxon>Membracoidea</taxon>
        <taxon>Cicadellidae</taxon>
        <taxon>Cicadellinae</taxon>
        <taxon>Cicadellini</taxon>
        <taxon>Graphocephala</taxon>
    </lineage>
</organism>
<dbReference type="EMBL" id="GEBQ01002875">
    <property type="protein sequence ID" value="JAT37102.1"/>
    <property type="molecule type" value="Transcribed_RNA"/>
</dbReference>
<evidence type="ECO:0000313" key="1">
    <source>
        <dbReference type="EMBL" id="JAT37102.1"/>
    </source>
</evidence>